<reference evidence="2" key="1">
    <citation type="journal article" date="2020" name="Nature">
        <title>Giant virus diversity and host interactions through global metagenomics.</title>
        <authorList>
            <person name="Schulz F."/>
            <person name="Roux S."/>
            <person name="Paez-Espino D."/>
            <person name="Jungbluth S."/>
            <person name="Walsh D.A."/>
            <person name="Denef V.J."/>
            <person name="McMahon K.D."/>
            <person name="Konstantinidis K.T."/>
            <person name="Eloe-Fadrosh E.A."/>
            <person name="Kyrpides N.C."/>
            <person name="Woyke T."/>
        </authorList>
    </citation>
    <scope>NUCLEOTIDE SEQUENCE</scope>
    <source>
        <strain evidence="2">GVMAG-M-3300020182-33</strain>
    </source>
</reference>
<dbReference type="Gene3D" id="2.160.10.10">
    <property type="entry name" value="Hexapeptide repeat proteins"/>
    <property type="match status" value="1"/>
</dbReference>
<evidence type="ECO:0008006" key="3">
    <source>
        <dbReference type="Google" id="ProtNLM"/>
    </source>
</evidence>
<dbReference type="SUPFAM" id="SSF51161">
    <property type="entry name" value="Trimeric LpxA-like enzymes"/>
    <property type="match status" value="1"/>
</dbReference>
<protein>
    <recommendedName>
        <fullName evidence="3">Polymer-forming cytoskeletal protein</fullName>
    </recommendedName>
</protein>
<dbReference type="EMBL" id="MN739310">
    <property type="protein sequence ID" value="QHS97957.1"/>
    <property type="molecule type" value="Genomic_DNA"/>
</dbReference>
<sequence length="359" mass="39390">MLRPKPRPSTAPVPPHAYPHGRAPHMYHQGRHSHAYPYNRSMNEYYSRHPNEDASSRDESPRPSYKSKHATEDVLVEGTLQANKGFFTEEVCTASLYSSGDMHVGGSATVEGSAVLKGKTQVSNVVVEDDLRVFGNATLEKSLTVHEELIVEKAGTLKLEGRLESSSSAVFERDIRTHHDMNVEGSLQVHRDADVCGDLMVDGCVEIGETLHCAANIGACGIIASKVMKTDKVHSRYLVNTSMPVTWVTHPPETQCCILASSVSAILFELYLCSPGISTELQQYEIHFNLGCVSPAVKGMCVLGFDSDSQLKQDAFANYASCIRVQDNEATASVQLTRLNNQDGEHDTVKLSLIISWVE</sequence>
<proteinExistence type="predicted"/>
<dbReference type="AlphaFoldDB" id="A0A6C0C031"/>
<evidence type="ECO:0000256" key="1">
    <source>
        <dbReference type="SAM" id="MobiDB-lite"/>
    </source>
</evidence>
<accession>A0A6C0C031</accession>
<feature type="compositionally biased region" description="Pro residues" evidence="1">
    <location>
        <begin position="7"/>
        <end position="17"/>
    </location>
</feature>
<organism evidence="2">
    <name type="scientific">viral metagenome</name>
    <dbReference type="NCBI Taxonomy" id="1070528"/>
    <lineage>
        <taxon>unclassified sequences</taxon>
        <taxon>metagenomes</taxon>
        <taxon>organismal metagenomes</taxon>
    </lineage>
</organism>
<dbReference type="InterPro" id="IPR011004">
    <property type="entry name" value="Trimer_LpxA-like_sf"/>
</dbReference>
<name>A0A6C0C031_9ZZZZ</name>
<feature type="compositionally biased region" description="Basic and acidic residues" evidence="1">
    <location>
        <begin position="46"/>
        <end position="61"/>
    </location>
</feature>
<feature type="compositionally biased region" description="Basic residues" evidence="1">
    <location>
        <begin position="22"/>
        <end position="34"/>
    </location>
</feature>
<feature type="region of interest" description="Disordered" evidence="1">
    <location>
        <begin position="1"/>
        <end position="70"/>
    </location>
</feature>
<evidence type="ECO:0000313" key="2">
    <source>
        <dbReference type="EMBL" id="QHS97957.1"/>
    </source>
</evidence>